<dbReference type="SMART" id="SM00450">
    <property type="entry name" value="RHOD"/>
    <property type="match status" value="2"/>
</dbReference>
<feature type="domain" description="Rhodanese" evidence="3">
    <location>
        <begin position="22"/>
        <end position="135"/>
    </location>
</feature>
<dbReference type="CDD" id="cd01449">
    <property type="entry name" value="TST_Repeat_2"/>
    <property type="match status" value="1"/>
</dbReference>
<dbReference type="InterPro" id="IPR001307">
    <property type="entry name" value="Thiosulphate_STrfase_CS"/>
</dbReference>
<evidence type="ECO:0000256" key="1">
    <source>
        <dbReference type="ARBA" id="ARBA00022679"/>
    </source>
</evidence>
<dbReference type="Proteomes" id="UP001596540">
    <property type="component" value="Unassembled WGS sequence"/>
</dbReference>
<evidence type="ECO:0000256" key="2">
    <source>
        <dbReference type="ARBA" id="ARBA00022737"/>
    </source>
</evidence>
<keyword evidence="1 4" id="KW-0808">Transferase</keyword>
<dbReference type="Pfam" id="PF00581">
    <property type="entry name" value="Rhodanese"/>
    <property type="match status" value="2"/>
</dbReference>
<organism evidence="4 5">
    <name type="scientific">Marinactinospora rubrisoli</name>
    <dbReference type="NCBI Taxonomy" id="2715399"/>
    <lineage>
        <taxon>Bacteria</taxon>
        <taxon>Bacillati</taxon>
        <taxon>Actinomycetota</taxon>
        <taxon>Actinomycetes</taxon>
        <taxon>Streptosporangiales</taxon>
        <taxon>Nocardiopsidaceae</taxon>
        <taxon>Marinactinospora</taxon>
    </lineage>
</organism>
<dbReference type="EMBL" id="JBHTBH010000001">
    <property type="protein sequence ID" value="MFC7326588.1"/>
    <property type="molecule type" value="Genomic_DNA"/>
</dbReference>
<sequence length="288" mass="29953">MSHPERSSHLPVAVSTEWLADHLDDVLVADVRWYLDGRSGRDAYLGGHLPGAVFVDVDTDLAAPGTPEGGRHPLPSPEAFAVALGALGIGDDTAVVAYDDAGGSVAARLVWMLRTLGSPAALLDGGIQSWTGALPRDPVRPAPRPRTPVAWPADRVVDTAAVLAATADDGQLLLDARTHGRFTGAQPAPVDARPGHIPGARSAFWQDNLGPDGRFAPPERLRERFEGLGAARAGTVTAYCGSGVTACHDLLALELAGFTGARLYPGSWSAWGADPDLPVESGETSGQA</sequence>
<reference evidence="5" key="1">
    <citation type="journal article" date="2019" name="Int. J. Syst. Evol. Microbiol.">
        <title>The Global Catalogue of Microorganisms (GCM) 10K type strain sequencing project: providing services to taxonomists for standard genome sequencing and annotation.</title>
        <authorList>
            <consortium name="The Broad Institute Genomics Platform"/>
            <consortium name="The Broad Institute Genome Sequencing Center for Infectious Disease"/>
            <person name="Wu L."/>
            <person name="Ma J."/>
        </authorList>
    </citation>
    <scope>NUCLEOTIDE SEQUENCE [LARGE SCALE GENOMIC DNA]</scope>
    <source>
        <strain evidence="5">CGMCC 4.7382</strain>
    </source>
</reference>
<keyword evidence="2" id="KW-0677">Repeat</keyword>
<dbReference type="RefSeq" id="WP_379868397.1">
    <property type="nucleotide sequence ID" value="NZ_JBHTBH010000001.1"/>
</dbReference>
<dbReference type="GO" id="GO:0016740">
    <property type="term" value="F:transferase activity"/>
    <property type="evidence" value="ECO:0007669"/>
    <property type="project" value="UniProtKB-KW"/>
</dbReference>
<comment type="caution">
    <text evidence="4">The sequence shown here is derived from an EMBL/GenBank/DDBJ whole genome shotgun (WGS) entry which is preliminary data.</text>
</comment>
<dbReference type="InterPro" id="IPR045078">
    <property type="entry name" value="TST/MPST-like"/>
</dbReference>
<dbReference type="CDD" id="cd01448">
    <property type="entry name" value="TST_Repeat_1"/>
    <property type="match status" value="1"/>
</dbReference>
<name>A0ABW2KBD7_9ACTN</name>
<dbReference type="Gene3D" id="3.40.250.10">
    <property type="entry name" value="Rhodanese-like domain"/>
    <property type="match status" value="2"/>
</dbReference>
<evidence type="ECO:0000313" key="4">
    <source>
        <dbReference type="EMBL" id="MFC7326588.1"/>
    </source>
</evidence>
<dbReference type="PANTHER" id="PTHR11364:SF27">
    <property type="entry name" value="SULFURTRANSFERASE"/>
    <property type="match status" value="1"/>
</dbReference>
<protein>
    <submittedName>
        <fullName evidence="4">Sulfurtransferase</fullName>
        <ecNumber evidence="4">2.8.1.-</ecNumber>
    </submittedName>
</protein>
<proteinExistence type="predicted"/>
<evidence type="ECO:0000259" key="3">
    <source>
        <dbReference type="PROSITE" id="PS50206"/>
    </source>
</evidence>
<evidence type="ECO:0000313" key="5">
    <source>
        <dbReference type="Proteomes" id="UP001596540"/>
    </source>
</evidence>
<dbReference type="PROSITE" id="PS00380">
    <property type="entry name" value="RHODANESE_1"/>
    <property type="match status" value="1"/>
</dbReference>
<dbReference type="InterPro" id="IPR001763">
    <property type="entry name" value="Rhodanese-like_dom"/>
</dbReference>
<dbReference type="InterPro" id="IPR036873">
    <property type="entry name" value="Rhodanese-like_dom_sf"/>
</dbReference>
<keyword evidence="5" id="KW-1185">Reference proteome</keyword>
<dbReference type="PROSITE" id="PS50206">
    <property type="entry name" value="RHODANESE_3"/>
    <property type="match status" value="2"/>
</dbReference>
<feature type="domain" description="Rhodanese" evidence="3">
    <location>
        <begin position="167"/>
        <end position="280"/>
    </location>
</feature>
<accession>A0ABW2KBD7</accession>
<gene>
    <name evidence="4" type="ORF">ACFQRF_02435</name>
</gene>
<dbReference type="SUPFAM" id="SSF52821">
    <property type="entry name" value="Rhodanese/Cell cycle control phosphatase"/>
    <property type="match status" value="2"/>
</dbReference>
<dbReference type="EC" id="2.8.1.-" evidence="4"/>
<dbReference type="PANTHER" id="PTHR11364">
    <property type="entry name" value="THIOSULFATE SULFERTANSFERASE"/>
    <property type="match status" value="1"/>
</dbReference>